<feature type="domain" description="SCP" evidence="2">
    <location>
        <begin position="178"/>
        <end position="285"/>
    </location>
</feature>
<feature type="chain" id="PRO_5032499120" evidence="1">
    <location>
        <begin position="26"/>
        <end position="289"/>
    </location>
</feature>
<evidence type="ECO:0000259" key="2">
    <source>
        <dbReference type="Pfam" id="PF00188"/>
    </source>
</evidence>
<evidence type="ECO:0000313" key="4">
    <source>
        <dbReference type="Proteomes" id="UP000583752"/>
    </source>
</evidence>
<keyword evidence="1" id="KW-0732">Signal</keyword>
<dbReference type="InterPro" id="IPR035940">
    <property type="entry name" value="CAP_sf"/>
</dbReference>
<dbReference type="CDD" id="cd05379">
    <property type="entry name" value="CAP_bacterial"/>
    <property type="match status" value="1"/>
</dbReference>
<gene>
    <name evidence="3" type="ORF">HHL21_17195</name>
</gene>
<name>A0A848HTZ6_9BURK</name>
<feature type="signal peptide" evidence="1">
    <location>
        <begin position="1"/>
        <end position="25"/>
    </location>
</feature>
<dbReference type="Proteomes" id="UP000583752">
    <property type="component" value="Unassembled WGS sequence"/>
</dbReference>
<dbReference type="InterPro" id="IPR014044">
    <property type="entry name" value="CAP_dom"/>
</dbReference>
<reference evidence="3 4" key="1">
    <citation type="submission" date="2020-04" db="EMBL/GenBank/DDBJ databases">
        <title>Massilia sp. RP-1-19 isolated from soil.</title>
        <authorList>
            <person name="Dahal R.H."/>
        </authorList>
    </citation>
    <scope>NUCLEOTIDE SEQUENCE [LARGE SCALE GENOMIC DNA]</scope>
    <source>
        <strain evidence="3 4">RP-1-19</strain>
    </source>
</reference>
<proteinExistence type="predicted"/>
<dbReference type="RefSeq" id="WP_169468081.1">
    <property type="nucleotide sequence ID" value="NZ_JABBGG010000010.1"/>
</dbReference>
<evidence type="ECO:0000313" key="3">
    <source>
        <dbReference type="EMBL" id="NML62783.1"/>
    </source>
</evidence>
<organism evidence="3 4">
    <name type="scientific">Massilia polaris</name>
    <dbReference type="NCBI Taxonomy" id="2728846"/>
    <lineage>
        <taxon>Bacteria</taxon>
        <taxon>Pseudomonadati</taxon>
        <taxon>Pseudomonadota</taxon>
        <taxon>Betaproteobacteria</taxon>
        <taxon>Burkholderiales</taxon>
        <taxon>Oxalobacteraceae</taxon>
        <taxon>Telluria group</taxon>
        <taxon>Massilia</taxon>
    </lineage>
</organism>
<protein>
    <submittedName>
        <fullName evidence="3">CAP domain-containing protein</fullName>
    </submittedName>
</protein>
<comment type="caution">
    <text evidence="3">The sequence shown here is derived from an EMBL/GenBank/DDBJ whole genome shotgun (WGS) entry which is preliminary data.</text>
</comment>
<dbReference type="EMBL" id="JABBGG010000010">
    <property type="protein sequence ID" value="NML62783.1"/>
    <property type="molecule type" value="Genomic_DNA"/>
</dbReference>
<dbReference type="PANTHER" id="PTHR31157">
    <property type="entry name" value="SCP DOMAIN-CONTAINING PROTEIN"/>
    <property type="match status" value="1"/>
</dbReference>
<accession>A0A848HTZ6</accession>
<sequence length="289" mass="30302">MNITGPVISCVFASLSLLGAHPAHAEGNAPLVELINAYRAAPRVCDGRQAMPMTPLAAHPALARVQVTTGTFLEQAIERAGYPVAKAAAIFISGPGDASAVMASIERKYCKTLLNPDFSDVGAARNGDSWLIVLAQPAPLPSINLLPGPEAAGKAILEAVNLARAAARNCGDQHFPAAPQVAWNGALGDAALVHSRDMAEHKYFSHKGKDGRAAADRALQAGYRWRRIGENIAAGQSSPEEVVAGWLTSPGHCANIMNGSFTEMGAGYAINSARATGRVYWTQVFAAPR</sequence>
<dbReference type="Pfam" id="PF00188">
    <property type="entry name" value="CAP"/>
    <property type="match status" value="1"/>
</dbReference>
<dbReference type="AlphaFoldDB" id="A0A848HTZ6"/>
<dbReference type="Gene3D" id="3.40.33.10">
    <property type="entry name" value="CAP"/>
    <property type="match status" value="1"/>
</dbReference>
<dbReference type="PANTHER" id="PTHR31157:SF1">
    <property type="entry name" value="SCP DOMAIN-CONTAINING PROTEIN"/>
    <property type="match status" value="1"/>
</dbReference>
<evidence type="ECO:0000256" key="1">
    <source>
        <dbReference type="SAM" id="SignalP"/>
    </source>
</evidence>
<dbReference type="SUPFAM" id="SSF55797">
    <property type="entry name" value="PR-1-like"/>
    <property type="match status" value="1"/>
</dbReference>
<keyword evidence="4" id="KW-1185">Reference proteome</keyword>